<dbReference type="Pfam" id="PF04145">
    <property type="entry name" value="Ctr"/>
    <property type="match status" value="1"/>
</dbReference>
<keyword evidence="1 4" id="KW-0812">Transmembrane</keyword>
<evidence type="ECO:0000256" key="3">
    <source>
        <dbReference type="ARBA" id="ARBA00023136"/>
    </source>
</evidence>
<keyword evidence="3 4" id="KW-0472">Membrane</keyword>
<evidence type="ECO:0000313" key="6">
    <source>
        <dbReference type="Proteomes" id="UP000094336"/>
    </source>
</evidence>
<keyword evidence="4" id="KW-0406">Ion transport</keyword>
<name>A0A1E3QKU7_9ASCO</name>
<evidence type="ECO:0000256" key="4">
    <source>
        <dbReference type="RuleBase" id="RU367022"/>
    </source>
</evidence>
<feature type="transmembrane region" description="Helical" evidence="4">
    <location>
        <begin position="30"/>
        <end position="46"/>
    </location>
</feature>
<dbReference type="Proteomes" id="UP000094336">
    <property type="component" value="Unassembled WGS sequence"/>
</dbReference>
<reference evidence="6" key="1">
    <citation type="submission" date="2016-05" db="EMBL/GenBank/DDBJ databases">
        <title>Comparative genomics of biotechnologically important yeasts.</title>
        <authorList>
            <consortium name="DOE Joint Genome Institute"/>
            <person name="Riley R."/>
            <person name="Haridas S."/>
            <person name="Wolfe K.H."/>
            <person name="Lopes M.R."/>
            <person name="Hittinger C.T."/>
            <person name="Goker M."/>
            <person name="Salamov A."/>
            <person name="Wisecaver J."/>
            <person name="Long T.M."/>
            <person name="Aerts A.L."/>
            <person name="Barry K."/>
            <person name="Choi C."/>
            <person name="Clum A."/>
            <person name="Coughlan A.Y."/>
            <person name="Deshpande S."/>
            <person name="Douglass A.P."/>
            <person name="Hanson S.J."/>
            <person name="Klenk H.-P."/>
            <person name="Labutti K."/>
            <person name="Lapidus A."/>
            <person name="Lindquist E."/>
            <person name="Lipzen A."/>
            <person name="Meier-Kolthoff J.P."/>
            <person name="Ohm R.A."/>
            <person name="Otillar R.P."/>
            <person name="Pangilinan J."/>
            <person name="Peng Y."/>
            <person name="Rokas A."/>
            <person name="Rosa C.A."/>
            <person name="Scheuner C."/>
            <person name="Sibirny A.A."/>
            <person name="Slot J.C."/>
            <person name="Stielow J.B."/>
            <person name="Sun H."/>
            <person name="Kurtzman C.P."/>
            <person name="Blackwell M."/>
            <person name="Grigoriev I.V."/>
            <person name="Jeffries T.W."/>
        </authorList>
    </citation>
    <scope>NUCLEOTIDE SEQUENCE [LARGE SCALE GENOMIC DNA]</scope>
    <source>
        <strain evidence="6">NRRL Y-12698</strain>
    </source>
</reference>
<keyword evidence="4" id="KW-0186">Copper</keyword>
<sequence length="59" mass="6659">MIRFKKSVVYAVQVGYSFMLMLVFMTYNGWFMLATIVGAGLGNFIWGGKEVEARSMACH</sequence>
<dbReference type="PANTHER" id="PTHR12483">
    <property type="entry name" value="SOLUTE CARRIER FAMILY 31 COPPER TRANSPORTERS"/>
    <property type="match status" value="1"/>
</dbReference>
<comment type="subcellular location">
    <subcellularLocation>
        <location evidence="4">Membrane</location>
        <topology evidence="4">Multi-pass membrane protein</topology>
    </subcellularLocation>
</comment>
<keyword evidence="2 4" id="KW-1133">Transmembrane helix</keyword>
<keyword evidence="6" id="KW-1185">Reference proteome</keyword>
<dbReference type="PANTHER" id="PTHR12483:SF115">
    <property type="entry name" value="COPPER TRANSPORT PROTEIN"/>
    <property type="match status" value="1"/>
</dbReference>
<dbReference type="GO" id="GO:0005375">
    <property type="term" value="F:copper ion transmembrane transporter activity"/>
    <property type="evidence" value="ECO:0007669"/>
    <property type="project" value="UniProtKB-UniRule"/>
</dbReference>
<proteinExistence type="inferred from homology"/>
<dbReference type="GO" id="GO:0000329">
    <property type="term" value="C:fungal-type vacuole membrane"/>
    <property type="evidence" value="ECO:0007669"/>
    <property type="project" value="TreeGrafter"/>
</dbReference>
<evidence type="ECO:0000256" key="2">
    <source>
        <dbReference type="ARBA" id="ARBA00022989"/>
    </source>
</evidence>
<gene>
    <name evidence="5" type="ORF">BABINDRAFT_162965</name>
</gene>
<dbReference type="OrthoDB" id="161814at2759"/>
<evidence type="ECO:0000256" key="1">
    <source>
        <dbReference type="ARBA" id="ARBA00022692"/>
    </source>
</evidence>
<dbReference type="InterPro" id="IPR007274">
    <property type="entry name" value="Cop_transporter"/>
</dbReference>
<keyword evidence="4" id="KW-0187">Copper transport</keyword>
<dbReference type="RefSeq" id="XP_018983654.1">
    <property type="nucleotide sequence ID" value="XM_019129643.1"/>
</dbReference>
<dbReference type="GeneID" id="30147496"/>
<evidence type="ECO:0000313" key="5">
    <source>
        <dbReference type="EMBL" id="ODQ78326.1"/>
    </source>
</evidence>
<dbReference type="EMBL" id="KV454436">
    <property type="protein sequence ID" value="ODQ78326.1"/>
    <property type="molecule type" value="Genomic_DNA"/>
</dbReference>
<accession>A0A1E3QKU7</accession>
<dbReference type="AlphaFoldDB" id="A0A1E3QKU7"/>
<feature type="transmembrane region" description="Helical" evidence="4">
    <location>
        <begin position="7"/>
        <end position="24"/>
    </location>
</feature>
<comment type="similarity">
    <text evidence="4">Belongs to the copper transporter (Ctr) (TC 1.A.56) family. SLC31A subfamily.</text>
</comment>
<keyword evidence="4" id="KW-0813">Transport</keyword>
<dbReference type="STRING" id="984486.A0A1E3QKU7"/>
<protein>
    <recommendedName>
        <fullName evidence="4">Copper transport protein</fullName>
    </recommendedName>
</protein>
<organism evidence="5 6">
    <name type="scientific">Babjeviella inositovora NRRL Y-12698</name>
    <dbReference type="NCBI Taxonomy" id="984486"/>
    <lineage>
        <taxon>Eukaryota</taxon>
        <taxon>Fungi</taxon>
        <taxon>Dikarya</taxon>
        <taxon>Ascomycota</taxon>
        <taxon>Saccharomycotina</taxon>
        <taxon>Pichiomycetes</taxon>
        <taxon>Serinales incertae sedis</taxon>
        <taxon>Babjeviella</taxon>
    </lineage>
</organism>